<keyword evidence="2" id="KW-1185">Reference proteome</keyword>
<sequence>MHLACPHLVLSSHLIRSFRCCSDGFRLRTQIDQSTRKSLAIGSAEFHESEPSLAHRISASCLDLVSFANRRF</sequence>
<dbReference type="GeneID" id="36586116"/>
<proteinExistence type="predicted"/>
<dbReference type="Proteomes" id="UP000235371">
    <property type="component" value="Unassembled WGS sequence"/>
</dbReference>
<dbReference type="InParanoid" id="A0A2J6TF98"/>
<dbReference type="EMBL" id="KZ613786">
    <property type="protein sequence ID" value="PMD61707.1"/>
    <property type="molecule type" value="Genomic_DNA"/>
</dbReference>
<name>A0A2J6TF98_9HELO</name>
<protein>
    <submittedName>
        <fullName evidence="1">Uncharacterized protein</fullName>
    </submittedName>
</protein>
<organism evidence="1 2">
    <name type="scientific">Hyaloscypha bicolor E</name>
    <dbReference type="NCBI Taxonomy" id="1095630"/>
    <lineage>
        <taxon>Eukaryota</taxon>
        <taxon>Fungi</taxon>
        <taxon>Dikarya</taxon>
        <taxon>Ascomycota</taxon>
        <taxon>Pezizomycotina</taxon>
        <taxon>Leotiomycetes</taxon>
        <taxon>Helotiales</taxon>
        <taxon>Hyaloscyphaceae</taxon>
        <taxon>Hyaloscypha</taxon>
        <taxon>Hyaloscypha bicolor</taxon>
    </lineage>
</organism>
<reference evidence="1 2" key="1">
    <citation type="submission" date="2016-04" db="EMBL/GenBank/DDBJ databases">
        <title>A degradative enzymes factory behind the ericoid mycorrhizal symbiosis.</title>
        <authorList>
            <consortium name="DOE Joint Genome Institute"/>
            <person name="Martino E."/>
            <person name="Morin E."/>
            <person name="Grelet G."/>
            <person name="Kuo A."/>
            <person name="Kohler A."/>
            <person name="Daghino S."/>
            <person name="Barry K."/>
            <person name="Choi C."/>
            <person name="Cichocki N."/>
            <person name="Clum A."/>
            <person name="Copeland A."/>
            <person name="Hainaut M."/>
            <person name="Haridas S."/>
            <person name="Labutti K."/>
            <person name="Lindquist E."/>
            <person name="Lipzen A."/>
            <person name="Khouja H.-R."/>
            <person name="Murat C."/>
            <person name="Ohm R."/>
            <person name="Olson A."/>
            <person name="Spatafora J."/>
            <person name="Veneault-Fourrey C."/>
            <person name="Henrissat B."/>
            <person name="Grigoriev I."/>
            <person name="Martin F."/>
            <person name="Perotto S."/>
        </authorList>
    </citation>
    <scope>NUCLEOTIDE SEQUENCE [LARGE SCALE GENOMIC DNA]</scope>
    <source>
        <strain evidence="1 2">E</strain>
    </source>
</reference>
<gene>
    <name evidence="1" type="ORF">K444DRAFT_587955</name>
</gene>
<accession>A0A2J6TF98</accession>
<evidence type="ECO:0000313" key="1">
    <source>
        <dbReference type="EMBL" id="PMD61707.1"/>
    </source>
</evidence>
<dbReference type="AlphaFoldDB" id="A0A2J6TF98"/>
<dbReference type="RefSeq" id="XP_024738611.1">
    <property type="nucleotide sequence ID" value="XM_024878039.1"/>
</dbReference>
<evidence type="ECO:0000313" key="2">
    <source>
        <dbReference type="Proteomes" id="UP000235371"/>
    </source>
</evidence>